<feature type="domain" description="Carboxyltransferase" evidence="4">
    <location>
        <begin position="32"/>
        <end position="309"/>
    </location>
</feature>
<dbReference type="GO" id="GO:0016787">
    <property type="term" value="F:hydrolase activity"/>
    <property type="evidence" value="ECO:0007669"/>
    <property type="project" value="UniProtKB-KW"/>
</dbReference>
<evidence type="ECO:0000313" key="6">
    <source>
        <dbReference type="Proteomes" id="UP000640333"/>
    </source>
</evidence>
<dbReference type="Pfam" id="PF02626">
    <property type="entry name" value="CT_A_B"/>
    <property type="match status" value="1"/>
</dbReference>
<keyword evidence="2" id="KW-0378">Hydrolase</keyword>
<dbReference type="EMBL" id="JADEYS010000013">
    <property type="protein sequence ID" value="MBE9398179.1"/>
    <property type="molecule type" value="Genomic_DNA"/>
</dbReference>
<protein>
    <submittedName>
        <fullName evidence="5">Biotin-dependent carboxyltransferase</fullName>
    </submittedName>
</protein>
<dbReference type="InterPro" id="IPR003778">
    <property type="entry name" value="CT_A_B"/>
</dbReference>
<dbReference type="PANTHER" id="PTHR43309">
    <property type="entry name" value="5-OXOPROLINASE SUBUNIT C"/>
    <property type="match status" value="1"/>
</dbReference>
<proteinExistence type="predicted"/>
<evidence type="ECO:0000259" key="4">
    <source>
        <dbReference type="SMART" id="SM00797"/>
    </source>
</evidence>
<dbReference type="InterPro" id="IPR029000">
    <property type="entry name" value="Cyclophilin-like_dom_sf"/>
</dbReference>
<dbReference type="InterPro" id="IPR052708">
    <property type="entry name" value="PxpC"/>
</dbReference>
<evidence type="ECO:0000256" key="3">
    <source>
        <dbReference type="ARBA" id="ARBA00022840"/>
    </source>
</evidence>
<dbReference type="AlphaFoldDB" id="A0A8J7FEZ7"/>
<evidence type="ECO:0000256" key="1">
    <source>
        <dbReference type="ARBA" id="ARBA00022741"/>
    </source>
</evidence>
<evidence type="ECO:0000256" key="2">
    <source>
        <dbReference type="ARBA" id="ARBA00022801"/>
    </source>
</evidence>
<sequence>MTHNNAQTQGFRVRQPGLMTLIQDAGRFGKHGIGLTCGGPLDAEAFSWANRLCDNSTDVTALEVSFGGLILEAQINTRIAVTGAELPLSINGQAKEQWRSHAINAGDVIELGYATAGCRAYLAVAGGFHIEHSFGSAATVTRESIGGLNGGKLAPNDFLPCTAASANGCLVLPEQHRPTYDKRAHLRVIPGYQKHAFSDLQMARFFSSEYQTTDRSDRMGYRVSGPEIKPSLDGILSEGICHGAIQVPADGQPIILLNDRQTIGGYPKLGSMLSLDTAKLAQMTPGATLTFEAITIDDAHNLHLLTQRRNAVIEPLAC</sequence>
<keyword evidence="3" id="KW-0067">ATP-binding</keyword>
<accession>A0A8J7FEZ7</accession>
<keyword evidence="1" id="KW-0547">Nucleotide-binding</keyword>
<comment type="caution">
    <text evidence="5">The sequence shown here is derived from an EMBL/GenBank/DDBJ whole genome shotgun (WGS) entry which is preliminary data.</text>
</comment>
<reference evidence="5" key="1">
    <citation type="submission" date="2020-10" db="EMBL/GenBank/DDBJ databases">
        <title>Bacterium isolated from coastal waters sediment.</title>
        <authorList>
            <person name="Chen R.-J."/>
            <person name="Lu D.-C."/>
            <person name="Zhu K.-L."/>
            <person name="Du Z.-J."/>
        </authorList>
    </citation>
    <scope>NUCLEOTIDE SEQUENCE</scope>
    <source>
        <strain evidence="5">N1Y112</strain>
    </source>
</reference>
<gene>
    <name evidence="5" type="ORF">IOQ59_13035</name>
</gene>
<dbReference type="NCBIfam" id="TIGR00724">
    <property type="entry name" value="urea_amlyse_rel"/>
    <property type="match status" value="1"/>
</dbReference>
<dbReference type="Gene3D" id="2.40.100.10">
    <property type="entry name" value="Cyclophilin-like"/>
    <property type="match status" value="1"/>
</dbReference>
<evidence type="ECO:0000313" key="5">
    <source>
        <dbReference type="EMBL" id="MBE9398179.1"/>
    </source>
</evidence>
<name>A0A8J7FEZ7_9GAMM</name>
<dbReference type="SUPFAM" id="SSF50891">
    <property type="entry name" value="Cyclophilin-like"/>
    <property type="match status" value="1"/>
</dbReference>
<organism evidence="5 6">
    <name type="scientific">Pontibacterium sinense</name>
    <dbReference type="NCBI Taxonomy" id="2781979"/>
    <lineage>
        <taxon>Bacteria</taxon>
        <taxon>Pseudomonadati</taxon>
        <taxon>Pseudomonadota</taxon>
        <taxon>Gammaproteobacteria</taxon>
        <taxon>Oceanospirillales</taxon>
        <taxon>Oceanospirillaceae</taxon>
        <taxon>Pontibacterium</taxon>
    </lineage>
</organism>
<dbReference type="PANTHER" id="PTHR43309:SF4">
    <property type="entry name" value="CARBOXYLTRANSFERASE DOMAIN-CONTAINING PROTEIN"/>
    <property type="match status" value="1"/>
</dbReference>
<dbReference type="SMART" id="SM00797">
    <property type="entry name" value="AHS2"/>
    <property type="match status" value="1"/>
</dbReference>
<dbReference type="RefSeq" id="WP_193953817.1">
    <property type="nucleotide sequence ID" value="NZ_JADEYS010000013.1"/>
</dbReference>
<keyword evidence="6" id="KW-1185">Reference proteome</keyword>
<dbReference type="Proteomes" id="UP000640333">
    <property type="component" value="Unassembled WGS sequence"/>
</dbReference>
<dbReference type="GO" id="GO:0005524">
    <property type="term" value="F:ATP binding"/>
    <property type="evidence" value="ECO:0007669"/>
    <property type="project" value="UniProtKB-KW"/>
</dbReference>